<name>A0A1C4G630_9BACT</name>
<sequence length="113" mass="12956">MQISIHTDELLFNIQCRFQELFPYLKLEFLHSAKLTFPPRALSKKQQLISVHPDKQVVQLEEELESICGIPVQVLRKCGQGKHEKVSAPHTTLAHQNKEGRLRTALAPVTEIY</sequence>
<evidence type="ECO:0000313" key="2">
    <source>
        <dbReference type="Proteomes" id="UP000242818"/>
    </source>
</evidence>
<organism evidence="1 2">
    <name type="scientific">Chitinophaga costaii</name>
    <dbReference type="NCBI Taxonomy" id="1335309"/>
    <lineage>
        <taxon>Bacteria</taxon>
        <taxon>Pseudomonadati</taxon>
        <taxon>Bacteroidota</taxon>
        <taxon>Chitinophagia</taxon>
        <taxon>Chitinophagales</taxon>
        <taxon>Chitinophagaceae</taxon>
        <taxon>Chitinophaga</taxon>
    </lineage>
</organism>
<dbReference type="EMBL" id="FMAR01000024">
    <property type="protein sequence ID" value="SCC63612.1"/>
    <property type="molecule type" value="Genomic_DNA"/>
</dbReference>
<proteinExistence type="predicted"/>
<dbReference type="Proteomes" id="UP000242818">
    <property type="component" value="Unassembled WGS sequence"/>
</dbReference>
<reference evidence="1 2" key="1">
    <citation type="submission" date="2016-08" db="EMBL/GenBank/DDBJ databases">
        <authorList>
            <person name="Seilhamer J.J."/>
        </authorList>
    </citation>
    <scope>NUCLEOTIDE SEQUENCE [LARGE SCALE GENOMIC DNA]</scope>
    <source>
        <strain evidence="1 2">A37T2</strain>
    </source>
</reference>
<gene>
    <name evidence="1" type="ORF">GA0116948_12420</name>
</gene>
<protein>
    <submittedName>
        <fullName evidence="1">Uncharacterized protein</fullName>
    </submittedName>
</protein>
<dbReference type="AlphaFoldDB" id="A0A1C4G630"/>
<evidence type="ECO:0000313" key="1">
    <source>
        <dbReference type="EMBL" id="SCC63612.1"/>
    </source>
</evidence>
<accession>A0A1C4G630</accession>
<dbReference type="OrthoDB" id="959050at2"/>
<dbReference type="RefSeq" id="WP_089715605.1">
    <property type="nucleotide sequence ID" value="NZ_FMAR01000024.1"/>
</dbReference>
<dbReference type="STRING" id="1335309.GA0116948_12420"/>
<keyword evidence="2" id="KW-1185">Reference proteome</keyword>